<accession>A0A6L3V7R2</accession>
<protein>
    <submittedName>
        <fullName evidence="2">Uncharacterized protein</fullName>
    </submittedName>
</protein>
<organism evidence="2 3">
    <name type="scientific">Cytobacillus depressus</name>
    <dbReference type="NCBI Taxonomy" id="1602942"/>
    <lineage>
        <taxon>Bacteria</taxon>
        <taxon>Bacillati</taxon>
        <taxon>Bacillota</taxon>
        <taxon>Bacilli</taxon>
        <taxon>Bacillales</taxon>
        <taxon>Bacillaceae</taxon>
        <taxon>Cytobacillus</taxon>
    </lineage>
</organism>
<dbReference type="EMBL" id="WBOS01000008">
    <property type="protein sequence ID" value="KAB2333193.1"/>
    <property type="molecule type" value="Genomic_DNA"/>
</dbReference>
<keyword evidence="1" id="KW-0472">Membrane</keyword>
<feature type="transmembrane region" description="Helical" evidence="1">
    <location>
        <begin position="5"/>
        <end position="21"/>
    </location>
</feature>
<evidence type="ECO:0000313" key="2">
    <source>
        <dbReference type="EMBL" id="KAB2333193.1"/>
    </source>
</evidence>
<evidence type="ECO:0000313" key="3">
    <source>
        <dbReference type="Proteomes" id="UP000481030"/>
    </source>
</evidence>
<dbReference type="Proteomes" id="UP000481030">
    <property type="component" value="Unassembled WGS sequence"/>
</dbReference>
<dbReference type="AlphaFoldDB" id="A0A6L3V7R2"/>
<dbReference type="RefSeq" id="WP_151535931.1">
    <property type="nucleotide sequence ID" value="NZ_WBOS01000008.1"/>
</dbReference>
<evidence type="ECO:0000256" key="1">
    <source>
        <dbReference type="SAM" id="Phobius"/>
    </source>
</evidence>
<reference evidence="2 3" key="1">
    <citation type="journal article" date="2016" name="Antonie Van Leeuwenhoek">
        <title>Bacillus depressus sp. nov., isolated from soil of a sunflower field.</title>
        <authorList>
            <person name="Wei X."/>
            <person name="Xin D."/>
            <person name="Xin Y."/>
            <person name="Zhang H."/>
            <person name="Wang T."/>
            <person name="Zhang J."/>
        </authorList>
    </citation>
    <scope>NUCLEOTIDE SEQUENCE [LARGE SCALE GENOMIC DNA]</scope>
    <source>
        <strain evidence="2 3">BZ1</strain>
    </source>
</reference>
<gene>
    <name evidence="2" type="ORF">F7731_16685</name>
</gene>
<keyword evidence="3" id="KW-1185">Reference proteome</keyword>
<feature type="transmembrane region" description="Helical" evidence="1">
    <location>
        <begin position="27"/>
        <end position="45"/>
    </location>
</feature>
<comment type="caution">
    <text evidence="2">The sequence shown here is derived from an EMBL/GenBank/DDBJ whole genome shotgun (WGS) entry which is preliminary data.</text>
</comment>
<sequence>MRWILIVTATIAIVVGFFYLYQRQLGAIAFFLTSIYFFSLAYSLLSKKAKNSIKNEKEKERKI</sequence>
<keyword evidence="1" id="KW-0812">Transmembrane</keyword>
<name>A0A6L3V7R2_9BACI</name>
<dbReference type="OrthoDB" id="2942936at2"/>
<proteinExistence type="predicted"/>
<keyword evidence="1" id="KW-1133">Transmembrane helix</keyword>